<feature type="transmembrane region" description="Helical" evidence="2">
    <location>
        <begin position="379"/>
        <end position="397"/>
    </location>
</feature>
<dbReference type="PATRIC" id="fig|1254432.3.peg.6737"/>
<feature type="region of interest" description="Disordered" evidence="1">
    <location>
        <begin position="413"/>
        <end position="447"/>
    </location>
</feature>
<keyword evidence="2" id="KW-0472">Membrane</keyword>
<feature type="compositionally biased region" description="Low complexity" evidence="1">
    <location>
        <begin position="422"/>
        <end position="431"/>
    </location>
</feature>
<feature type="compositionally biased region" description="Basic residues" evidence="1">
    <location>
        <begin position="432"/>
        <end position="447"/>
    </location>
</feature>
<feature type="region of interest" description="Disordered" evidence="1">
    <location>
        <begin position="1"/>
        <end position="44"/>
    </location>
</feature>
<feature type="compositionally biased region" description="Basic and acidic residues" evidence="1">
    <location>
        <begin position="1"/>
        <end position="11"/>
    </location>
</feature>
<dbReference type="AlphaFoldDB" id="S4Y2A4"/>
<dbReference type="Proteomes" id="UP000014803">
    <property type="component" value="Chromosome"/>
</dbReference>
<reference evidence="3 4" key="1">
    <citation type="journal article" date="2013" name="Sci. Rep.">
        <title>Extraordinary expansion of a Sorangium cellulosum genome from an alkaline milieu.</title>
        <authorList>
            <person name="Han K."/>
            <person name="Li Z.F."/>
            <person name="Peng R."/>
            <person name="Zhu L.P."/>
            <person name="Zhou T."/>
            <person name="Wang L.G."/>
            <person name="Li S.G."/>
            <person name="Zhang X.B."/>
            <person name="Hu W."/>
            <person name="Wu Z.H."/>
            <person name="Qin N."/>
            <person name="Li Y.Z."/>
        </authorList>
    </citation>
    <scope>NUCLEOTIDE SEQUENCE [LARGE SCALE GENOMIC DNA]</scope>
    <source>
        <strain evidence="3 4">So0157-2</strain>
    </source>
</reference>
<protein>
    <submittedName>
        <fullName evidence="3">Uncharacterized protein</fullName>
    </submittedName>
</protein>
<keyword evidence="2" id="KW-0812">Transmembrane</keyword>
<sequence>MYARDAREETGSRALAGSAGPARPPAIFGARDRAEAPPRRRRGGAGFFARAPRFALSWRAMGPRLLSIVSDHHLDAWLSSVLVDGVATVGLLVLAAHAVRLALRERRAAAQAEASFDPGVALAPGEAVVMGTVERAQGADVAVRVEVEQEGSETESSGVWSHEWSETDRKVRVQPFYLRHASGARVRVEPGEDVMLVDALDGMILVDRTKRVRVAELVPGEQVFAVGDLRRAPDPEAPTQGYRGAAQGFLLVPRSHGRRMLLSSEPLGQRFARRAAFHLRWGAFAAVASIAFNAAFAGFHARRWLGETIDVRVTELREIERGDTDYHEVTVQGEGGAAIVDEVSHAAFARLRKGDALKARHVPSWPLASAVGPGVTAHSAAWVALPLLGVLAFAYLIRAHGTRPWYEKKVVDQGNGKLPDVEPGAQAAAAKKAPKRPEGRRRKTSSG</sequence>
<name>S4Y2A4_SORCE</name>
<gene>
    <name evidence="3" type="ORF">SCE1572_29840</name>
</gene>
<dbReference type="HOGENOM" id="CLU_725408_0_0_7"/>
<keyword evidence="2" id="KW-1133">Transmembrane helix</keyword>
<organism evidence="3 4">
    <name type="scientific">Sorangium cellulosum So0157-2</name>
    <dbReference type="NCBI Taxonomy" id="1254432"/>
    <lineage>
        <taxon>Bacteria</taxon>
        <taxon>Pseudomonadati</taxon>
        <taxon>Myxococcota</taxon>
        <taxon>Polyangia</taxon>
        <taxon>Polyangiales</taxon>
        <taxon>Polyangiaceae</taxon>
        <taxon>Sorangium</taxon>
    </lineage>
</organism>
<dbReference type="KEGG" id="scu:SCE1572_29840"/>
<feature type="transmembrane region" description="Helical" evidence="2">
    <location>
        <begin position="76"/>
        <end position="99"/>
    </location>
</feature>
<evidence type="ECO:0000313" key="3">
    <source>
        <dbReference type="EMBL" id="AGP38315.1"/>
    </source>
</evidence>
<evidence type="ECO:0000256" key="1">
    <source>
        <dbReference type="SAM" id="MobiDB-lite"/>
    </source>
</evidence>
<dbReference type="EMBL" id="CP003969">
    <property type="protein sequence ID" value="AGP38315.1"/>
    <property type="molecule type" value="Genomic_DNA"/>
</dbReference>
<evidence type="ECO:0000256" key="2">
    <source>
        <dbReference type="SAM" id="Phobius"/>
    </source>
</evidence>
<feature type="transmembrane region" description="Helical" evidence="2">
    <location>
        <begin position="279"/>
        <end position="299"/>
    </location>
</feature>
<accession>S4Y2A4</accession>
<evidence type="ECO:0000313" key="4">
    <source>
        <dbReference type="Proteomes" id="UP000014803"/>
    </source>
</evidence>
<proteinExistence type="predicted"/>